<reference evidence="2 3" key="1">
    <citation type="submission" date="2018-01" db="EMBL/GenBank/DDBJ databases">
        <title>Bacillales members from the olive rhizosphere are effective biological control agents against Verticillium dahliae.</title>
        <authorList>
            <person name="Gomez-Lama C."/>
            <person name="Legarda G."/>
            <person name="Ruano-Rosa D."/>
            <person name="Pizarro-Tobias P."/>
            <person name="Valverde-Corredor A."/>
            <person name="Niqui J.L."/>
            <person name="Trivino J.C."/>
            <person name="Roca A."/>
            <person name="Mercado-Blanco J."/>
        </authorList>
    </citation>
    <scope>NUCLEOTIDE SEQUENCE [LARGE SCALE GENOMIC DNA]</scope>
    <source>
        <strain evidence="2 3">PIC167</strain>
    </source>
</reference>
<feature type="chain" id="PRO_5020681026" description="Hydrolase" evidence="1">
    <location>
        <begin position="28"/>
        <end position="244"/>
    </location>
</feature>
<comment type="caution">
    <text evidence="2">The sequence shown here is derived from an EMBL/GenBank/DDBJ whole genome shotgun (WGS) entry which is preliminary data.</text>
</comment>
<evidence type="ECO:0008006" key="4">
    <source>
        <dbReference type="Google" id="ProtNLM"/>
    </source>
</evidence>
<dbReference type="SUPFAM" id="SSF54001">
    <property type="entry name" value="Cysteine proteinases"/>
    <property type="match status" value="1"/>
</dbReference>
<dbReference type="Proteomes" id="UP000308114">
    <property type="component" value="Unassembled WGS sequence"/>
</dbReference>
<sequence length="244" mass="26867">MNKLFKTIISLSVVISVLALPTIQASAEEVNSSISTDVYQEMKGAGMTDQDIEMVKKHNMEEIEYINSGKLKEKALEDQQAIALQGGKSDERNTAISPNATKLGSYGDILVAFNASSWGIDFGYPGHAGIVSNTNGYTIESFPADGVQYHTNDWGSRTNIYAMHVKGASSSNYTGAASYAYTKIGKPYNWNFVNPWSEDKFYCSQLVWKAWKTQGIDVDYVTIDPIVTPMEIAKSGNTSIYYSN</sequence>
<organism evidence="2 3">
    <name type="scientific">Paenibacillus terrae</name>
    <dbReference type="NCBI Taxonomy" id="159743"/>
    <lineage>
        <taxon>Bacteria</taxon>
        <taxon>Bacillati</taxon>
        <taxon>Bacillota</taxon>
        <taxon>Bacilli</taxon>
        <taxon>Bacillales</taxon>
        <taxon>Paenibacillaceae</taxon>
        <taxon>Paenibacillus</taxon>
    </lineage>
</organism>
<dbReference type="InterPro" id="IPR038765">
    <property type="entry name" value="Papain-like_cys_pep_sf"/>
</dbReference>
<dbReference type="RefSeq" id="WP_137061374.1">
    <property type="nucleotide sequence ID" value="NZ_PNXQ01000010.1"/>
</dbReference>
<name>A0A4U2PYJ1_9BACL</name>
<dbReference type="EMBL" id="PNXQ01000010">
    <property type="protein sequence ID" value="TKH44922.1"/>
    <property type="molecule type" value="Genomic_DNA"/>
</dbReference>
<dbReference type="Gene3D" id="3.90.1720.10">
    <property type="entry name" value="endopeptidase domain like (from Nostoc punctiforme)"/>
    <property type="match status" value="1"/>
</dbReference>
<evidence type="ECO:0000313" key="2">
    <source>
        <dbReference type="EMBL" id="TKH44922.1"/>
    </source>
</evidence>
<protein>
    <recommendedName>
        <fullName evidence="4">Hydrolase</fullName>
    </recommendedName>
</protein>
<evidence type="ECO:0000313" key="3">
    <source>
        <dbReference type="Proteomes" id="UP000308114"/>
    </source>
</evidence>
<feature type="signal peptide" evidence="1">
    <location>
        <begin position="1"/>
        <end position="27"/>
    </location>
</feature>
<gene>
    <name evidence="2" type="ORF">C1I60_08835</name>
</gene>
<keyword evidence="1" id="KW-0732">Signal</keyword>
<dbReference type="Pfam" id="PF05708">
    <property type="entry name" value="Peptidase_C92"/>
    <property type="match status" value="1"/>
</dbReference>
<accession>A0A4U2PYJ1</accession>
<proteinExistence type="predicted"/>
<dbReference type="AlphaFoldDB" id="A0A4U2PYJ1"/>
<evidence type="ECO:0000256" key="1">
    <source>
        <dbReference type="SAM" id="SignalP"/>
    </source>
</evidence>
<dbReference type="InterPro" id="IPR024453">
    <property type="entry name" value="Peptidase_C92"/>
</dbReference>